<dbReference type="EMBL" id="REGN01000970">
    <property type="protein sequence ID" value="RNA37826.1"/>
    <property type="molecule type" value="Genomic_DNA"/>
</dbReference>
<dbReference type="AlphaFoldDB" id="A0A3M7SQ10"/>
<evidence type="ECO:0000313" key="3">
    <source>
        <dbReference type="Proteomes" id="UP000276133"/>
    </source>
</evidence>
<evidence type="ECO:0000256" key="1">
    <source>
        <dbReference type="SAM" id="Phobius"/>
    </source>
</evidence>
<accession>A0A3M7SQ10</accession>
<protein>
    <recommendedName>
        <fullName evidence="4">Transmembrane protein</fullName>
    </recommendedName>
</protein>
<keyword evidence="3" id="KW-1185">Reference proteome</keyword>
<name>A0A3M7SQ10_BRAPC</name>
<reference evidence="2 3" key="1">
    <citation type="journal article" date="2018" name="Sci. Rep.">
        <title>Genomic signatures of local adaptation to the degree of environmental predictability in rotifers.</title>
        <authorList>
            <person name="Franch-Gras L."/>
            <person name="Hahn C."/>
            <person name="Garcia-Roger E.M."/>
            <person name="Carmona M.J."/>
            <person name="Serra M."/>
            <person name="Gomez A."/>
        </authorList>
    </citation>
    <scope>NUCLEOTIDE SEQUENCE [LARGE SCALE GENOMIC DNA]</scope>
    <source>
        <strain evidence="2">HYR1</strain>
    </source>
</reference>
<comment type="caution">
    <text evidence="2">The sequence shown here is derived from an EMBL/GenBank/DDBJ whole genome shotgun (WGS) entry which is preliminary data.</text>
</comment>
<sequence length="117" mass="12675">MRFSSFDSILLVMQLGWGTAVALVFCSILVSLLSVFGGASLSAGSVSLLDDDIVVTVVVVLVIVCELSRKEGGIRHKVILCSKATWLGILVLSFVLFFAISIANLFQFSGSCYFYQR</sequence>
<dbReference type="Proteomes" id="UP000276133">
    <property type="component" value="Unassembled WGS sequence"/>
</dbReference>
<evidence type="ECO:0000313" key="2">
    <source>
        <dbReference type="EMBL" id="RNA37826.1"/>
    </source>
</evidence>
<evidence type="ECO:0008006" key="4">
    <source>
        <dbReference type="Google" id="ProtNLM"/>
    </source>
</evidence>
<keyword evidence="1" id="KW-0472">Membrane</keyword>
<feature type="transmembrane region" description="Helical" evidence="1">
    <location>
        <begin position="86"/>
        <end position="108"/>
    </location>
</feature>
<organism evidence="2 3">
    <name type="scientific">Brachionus plicatilis</name>
    <name type="common">Marine rotifer</name>
    <name type="synonym">Brachionus muelleri</name>
    <dbReference type="NCBI Taxonomy" id="10195"/>
    <lineage>
        <taxon>Eukaryota</taxon>
        <taxon>Metazoa</taxon>
        <taxon>Spiralia</taxon>
        <taxon>Gnathifera</taxon>
        <taxon>Rotifera</taxon>
        <taxon>Eurotatoria</taxon>
        <taxon>Monogononta</taxon>
        <taxon>Pseudotrocha</taxon>
        <taxon>Ploima</taxon>
        <taxon>Brachionidae</taxon>
        <taxon>Brachionus</taxon>
    </lineage>
</organism>
<keyword evidence="1" id="KW-0812">Transmembrane</keyword>
<gene>
    <name evidence="2" type="ORF">BpHYR1_043741</name>
</gene>
<proteinExistence type="predicted"/>
<feature type="transmembrane region" description="Helical" evidence="1">
    <location>
        <begin position="42"/>
        <end position="65"/>
    </location>
</feature>
<keyword evidence="1" id="KW-1133">Transmembrane helix</keyword>
<feature type="transmembrane region" description="Helical" evidence="1">
    <location>
        <begin position="12"/>
        <end position="36"/>
    </location>
</feature>